<dbReference type="PIRSF" id="PIRSF004649">
    <property type="entry name" value="MlaC"/>
    <property type="match status" value="1"/>
</dbReference>
<dbReference type="InterPro" id="IPR008869">
    <property type="entry name" value="MlaC/ttg2D"/>
</dbReference>
<dbReference type="Gene3D" id="3.10.450.710">
    <property type="entry name" value="Tgt2/MlaC"/>
    <property type="match status" value="1"/>
</dbReference>
<dbReference type="EMBL" id="DSUH01000177">
    <property type="protein sequence ID" value="HGU32675.1"/>
    <property type="molecule type" value="Genomic_DNA"/>
</dbReference>
<comment type="caution">
    <text evidence="1">The sequence shown here is derived from an EMBL/GenBank/DDBJ whole genome shotgun (WGS) entry which is preliminary data.</text>
</comment>
<sequence length="205" mass="23990">MNHDSPIIRIAATLAVLIFSTTVFAGEALNQLKGPIEQVIDILKDPTYKAPDKKQEQREKIFAITNQAFDFIEMSKRALGKNWRTFTPEQRKNFTDVFADHLNNTYMDKVQNQYQDETVEFIDEERIGDDKAVVKSFIKRRSVNVPVDYSMILVDKRWRVYDVNIEGVSLIKNYRSQFDELLAKETPEQVIERLRKKTDIQDLKN</sequence>
<accession>A0A7C4RNC6</accession>
<dbReference type="Pfam" id="PF05494">
    <property type="entry name" value="MlaC"/>
    <property type="match status" value="1"/>
</dbReference>
<reference evidence="1" key="1">
    <citation type="journal article" date="2020" name="mSystems">
        <title>Genome- and Community-Level Interaction Insights into Carbon Utilization and Element Cycling Functions of Hydrothermarchaeota in Hydrothermal Sediment.</title>
        <authorList>
            <person name="Zhou Z."/>
            <person name="Liu Y."/>
            <person name="Xu W."/>
            <person name="Pan J."/>
            <person name="Luo Z.H."/>
            <person name="Li M."/>
        </authorList>
    </citation>
    <scope>NUCLEOTIDE SEQUENCE [LARGE SCALE GENOMIC DNA]</scope>
    <source>
        <strain evidence="1">SpSt-477</strain>
    </source>
</reference>
<dbReference type="PANTHER" id="PTHR36573:SF1">
    <property type="entry name" value="INTERMEMBRANE PHOSPHOLIPID TRANSPORT SYSTEM BINDING PROTEIN MLAC"/>
    <property type="match status" value="1"/>
</dbReference>
<organism evidence="1">
    <name type="scientific">Desulfatirhabdium butyrativorans</name>
    <dbReference type="NCBI Taxonomy" id="340467"/>
    <lineage>
        <taxon>Bacteria</taxon>
        <taxon>Pseudomonadati</taxon>
        <taxon>Thermodesulfobacteriota</taxon>
        <taxon>Desulfobacteria</taxon>
        <taxon>Desulfobacterales</taxon>
        <taxon>Desulfatirhabdiaceae</taxon>
        <taxon>Desulfatirhabdium</taxon>
    </lineage>
</organism>
<name>A0A7C4RNC6_9BACT</name>
<dbReference type="InterPro" id="IPR042245">
    <property type="entry name" value="Tgt2/MlaC_sf"/>
</dbReference>
<gene>
    <name evidence="1" type="ORF">ENS29_07455</name>
</gene>
<protein>
    <submittedName>
        <fullName evidence="1">ABC transporter substrate-binding protein</fullName>
    </submittedName>
</protein>
<proteinExistence type="predicted"/>
<dbReference type="AlphaFoldDB" id="A0A7C4RNC6"/>
<evidence type="ECO:0000313" key="1">
    <source>
        <dbReference type="EMBL" id="HGU32675.1"/>
    </source>
</evidence>
<dbReference type="PANTHER" id="PTHR36573">
    <property type="entry name" value="INTERMEMBRANE PHOSPHOLIPID TRANSPORT SYSTEM BINDING PROTEIN MLAC"/>
    <property type="match status" value="1"/>
</dbReference>